<dbReference type="InterPro" id="IPR006764">
    <property type="entry name" value="SAM_dep_MeTrfase_SAV2177_type"/>
</dbReference>
<dbReference type="RefSeq" id="WP_378043450.1">
    <property type="nucleotide sequence ID" value="NZ_JBHSXE010000001.1"/>
</dbReference>
<evidence type="ECO:0000313" key="1">
    <source>
        <dbReference type="EMBL" id="MFC6882365.1"/>
    </source>
</evidence>
<dbReference type="EC" id="2.1.1.-" evidence="1"/>
<evidence type="ECO:0000313" key="2">
    <source>
        <dbReference type="Proteomes" id="UP001596380"/>
    </source>
</evidence>
<dbReference type="Pfam" id="PF04672">
    <property type="entry name" value="Methyltransf_19"/>
    <property type="match status" value="1"/>
</dbReference>
<keyword evidence="1" id="KW-0489">Methyltransferase</keyword>
<sequence length="278" mass="30021">MIERRWRVSVPEQAPPGVDTTVPSVARMYDYYLMGKDNYAVDREAAEKVIEVSRQTGSDIRLAARANRAFLGRAVRALADAGVRQFLDVGTGLPTQENVHQVALRAAPDSRVVYVDNDPMVLVHARALLADNPRTTVIDGDLRDPAGILGDPGVASRIDFGEPVAVVFCAVLQFVQDDEEAAALVGAFRERLAPGSHIVLSHPFPGERPGEEFEEIGQVYTRTPSGSFTLRGRASVGRLLAGTELLEPGLVPVQSWRGDVPPDFTVPSYLGGVGRVPA</sequence>
<reference evidence="2" key="1">
    <citation type="journal article" date="2019" name="Int. J. Syst. Evol. Microbiol.">
        <title>The Global Catalogue of Microorganisms (GCM) 10K type strain sequencing project: providing services to taxonomists for standard genome sequencing and annotation.</title>
        <authorList>
            <consortium name="The Broad Institute Genomics Platform"/>
            <consortium name="The Broad Institute Genome Sequencing Center for Infectious Disease"/>
            <person name="Wu L."/>
            <person name="Ma J."/>
        </authorList>
    </citation>
    <scope>NUCLEOTIDE SEQUENCE [LARGE SCALE GENOMIC DNA]</scope>
    <source>
        <strain evidence="2">JCM 3369</strain>
    </source>
</reference>
<organism evidence="1 2">
    <name type="scientific">Actinomadura yumaensis</name>
    <dbReference type="NCBI Taxonomy" id="111807"/>
    <lineage>
        <taxon>Bacteria</taxon>
        <taxon>Bacillati</taxon>
        <taxon>Actinomycetota</taxon>
        <taxon>Actinomycetes</taxon>
        <taxon>Streptosporangiales</taxon>
        <taxon>Thermomonosporaceae</taxon>
        <taxon>Actinomadura</taxon>
    </lineage>
</organism>
<accession>A0ABW2CPP7</accession>
<dbReference type="Gene3D" id="3.40.50.150">
    <property type="entry name" value="Vaccinia Virus protein VP39"/>
    <property type="match status" value="1"/>
</dbReference>
<dbReference type="InterPro" id="IPR029063">
    <property type="entry name" value="SAM-dependent_MTases_sf"/>
</dbReference>
<dbReference type="SUPFAM" id="SSF53335">
    <property type="entry name" value="S-adenosyl-L-methionine-dependent methyltransferases"/>
    <property type="match status" value="1"/>
</dbReference>
<dbReference type="GO" id="GO:0008168">
    <property type="term" value="F:methyltransferase activity"/>
    <property type="evidence" value="ECO:0007669"/>
    <property type="project" value="UniProtKB-KW"/>
</dbReference>
<name>A0ABW2CPP7_9ACTN</name>
<dbReference type="CDD" id="cd02440">
    <property type="entry name" value="AdoMet_MTases"/>
    <property type="match status" value="1"/>
</dbReference>
<dbReference type="GO" id="GO:0032259">
    <property type="term" value="P:methylation"/>
    <property type="evidence" value="ECO:0007669"/>
    <property type="project" value="UniProtKB-KW"/>
</dbReference>
<comment type="caution">
    <text evidence="1">The sequence shown here is derived from an EMBL/GenBank/DDBJ whole genome shotgun (WGS) entry which is preliminary data.</text>
</comment>
<dbReference type="EMBL" id="JBHSXS010000012">
    <property type="protein sequence ID" value="MFC6882365.1"/>
    <property type="molecule type" value="Genomic_DNA"/>
</dbReference>
<dbReference type="PIRSF" id="PIRSF017393">
    <property type="entry name" value="MTase_SAV2177"/>
    <property type="match status" value="1"/>
</dbReference>
<protein>
    <submittedName>
        <fullName evidence="1">SAM-dependent methyltransferase</fullName>
        <ecNumber evidence="1">2.1.1.-</ecNumber>
    </submittedName>
</protein>
<keyword evidence="2" id="KW-1185">Reference proteome</keyword>
<dbReference type="Proteomes" id="UP001596380">
    <property type="component" value="Unassembled WGS sequence"/>
</dbReference>
<keyword evidence="1" id="KW-0808">Transferase</keyword>
<gene>
    <name evidence="1" type="ORF">ACFQKB_21600</name>
</gene>
<proteinExistence type="predicted"/>